<name>A0A1Y2BDB6_9TREE</name>
<dbReference type="OrthoDB" id="307488at2759"/>
<feature type="compositionally biased region" description="Basic and acidic residues" evidence="3">
    <location>
        <begin position="113"/>
        <end position="126"/>
    </location>
</feature>
<comment type="subcellular location">
    <subcellularLocation>
        <location evidence="2">Nucleus</location>
    </subcellularLocation>
</comment>
<sequence length="142" mass="15047">MSNQLRAVNRPDEGSSRTQTVTSTPVAAAEGSSSEVDDQGRTVGVLRLRGGPARRQRVVWAEDTVDNEGMGKKKSKICCIYHRPKAFDESSTESDSDASEPSDSEGGQRGGMKKRDLGTGKGKAAEDTDSESDGGQGDGRAR</sequence>
<evidence type="ECO:0000313" key="4">
    <source>
        <dbReference type="EMBL" id="ORY32821.1"/>
    </source>
</evidence>
<dbReference type="GO" id="GO:0008157">
    <property type="term" value="F:protein phosphatase 1 binding"/>
    <property type="evidence" value="ECO:0007669"/>
    <property type="project" value="TreeGrafter"/>
</dbReference>
<comment type="similarity">
    <text evidence="1 2">Belongs to the YPI1 family.</text>
</comment>
<protein>
    <recommendedName>
        <fullName evidence="2">Type 1 phosphatases regulator</fullName>
    </recommendedName>
</protein>
<keyword evidence="2" id="KW-0539">Nucleus</keyword>
<dbReference type="EMBL" id="MCFC01000008">
    <property type="protein sequence ID" value="ORY32821.1"/>
    <property type="molecule type" value="Genomic_DNA"/>
</dbReference>
<comment type="caution">
    <text evidence="4">The sequence shown here is derived from an EMBL/GenBank/DDBJ whole genome shotgun (WGS) entry which is preliminary data.</text>
</comment>
<dbReference type="InParanoid" id="A0A1Y2BDB6"/>
<dbReference type="PANTHER" id="PTHR20835:SF0">
    <property type="entry name" value="E3 UBIQUITIN-PROTEIN LIGASE PPP1R11"/>
    <property type="match status" value="1"/>
</dbReference>
<dbReference type="STRING" id="71784.A0A1Y2BDB6"/>
<dbReference type="Pfam" id="PF07491">
    <property type="entry name" value="PPI_Ypi1"/>
    <property type="match status" value="1"/>
</dbReference>
<gene>
    <name evidence="4" type="ORF">BCR39DRAFT_521831</name>
</gene>
<evidence type="ECO:0000256" key="3">
    <source>
        <dbReference type="SAM" id="MobiDB-lite"/>
    </source>
</evidence>
<dbReference type="PANTHER" id="PTHR20835">
    <property type="entry name" value="E3 UBIQUITIN-PROTEIN LIGASE PPP1R11-RELATED"/>
    <property type="match status" value="1"/>
</dbReference>
<dbReference type="Proteomes" id="UP000193986">
    <property type="component" value="Unassembled WGS sequence"/>
</dbReference>
<comment type="function">
    <text evidence="2">Regulator of type 1 phosphatases which maintains protein phosphatase activity under strict control.</text>
</comment>
<dbReference type="FunCoup" id="A0A1Y2BDB6">
    <property type="interactions" value="145"/>
</dbReference>
<dbReference type="AlphaFoldDB" id="A0A1Y2BDB6"/>
<keyword evidence="5" id="KW-1185">Reference proteome</keyword>
<dbReference type="InterPro" id="IPR011107">
    <property type="entry name" value="PPI_Ypi1"/>
</dbReference>
<evidence type="ECO:0000256" key="2">
    <source>
        <dbReference type="RuleBase" id="RU367162"/>
    </source>
</evidence>
<dbReference type="GO" id="GO:0005634">
    <property type="term" value="C:nucleus"/>
    <property type="evidence" value="ECO:0007669"/>
    <property type="project" value="UniProtKB-SubCell"/>
</dbReference>
<feature type="compositionally biased region" description="Acidic residues" evidence="3">
    <location>
        <begin position="90"/>
        <end position="103"/>
    </location>
</feature>
<accession>A0A1Y2BDB6</accession>
<feature type="region of interest" description="Disordered" evidence="3">
    <location>
        <begin position="1"/>
        <end position="43"/>
    </location>
</feature>
<dbReference type="GO" id="GO:0004865">
    <property type="term" value="F:protein serine/threonine phosphatase inhibitor activity"/>
    <property type="evidence" value="ECO:0007669"/>
    <property type="project" value="UniProtKB-UniRule"/>
</dbReference>
<proteinExistence type="inferred from homology"/>
<evidence type="ECO:0000313" key="5">
    <source>
        <dbReference type="Proteomes" id="UP000193986"/>
    </source>
</evidence>
<feature type="region of interest" description="Disordered" evidence="3">
    <location>
        <begin position="86"/>
        <end position="142"/>
    </location>
</feature>
<feature type="compositionally biased region" description="Polar residues" evidence="3">
    <location>
        <begin position="16"/>
        <end position="25"/>
    </location>
</feature>
<evidence type="ECO:0000256" key="1">
    <source>
        <dbReference type="ARBA" id="ARBA00005605"/>
    </source>
</evidence>
<organism evidence="4 5">
    <name type="scientific">Naematelia encephala</name>
    <dbReference type="NCBI Taxonomy" id="71784"/>
    <lineage>
        <taxon>Eukaryota</taxon>
        <taxon>Fungi</taxon>
        <taxon>Dikarya</taxon>
        <taxon>Basidiomycota</taxon>
        <taxon>Agaricomycotina</taxon>
        <taxon>Tremellomycetes</taxon>
        <taxon>Tremellales</taxon>
        <taxon>Naemateliaceae</taxon>
        <taxon>Naematelia</taxon>
    </lineage>
</organism>
<reference evidence="4 5" key="1">
    <citation type="submission" date="2016-07" db="EMBL/GenBank/DDBJ databases">
        <title>Pervasive Adenine N6-methylation of Active Genes in Fungi.</title>
        <authorList>
            <consortium name="DOE Joint Genome Institute"/>
            <person name="Mondo S.J."/>
            <person name="Dannebaum R.O."/>
            <person name="Kuo R.C."/>
            <person name="Labutti K."/>
            <person name="Haridas S."/>
            <person name="Kuo A."/>
            <person name="Salamov A."/>
            <person name="Ahrendt S.R."/>
            <person name="Lipzen A."/>
            <person name="Sullivan W."/>
            <person name="Andreopoulos W.B."/>
            <person name="Clum A."/>
            <person name="Lindquist E."/>
            <person name="Daum C."/>
            <person name="Ramamoorthy G.K."/>
            <person name="Gryganskyi A."/>
            <person name="Culley D."/>
            <person name="Magnuson J.K."/>
            <person name="James T.Y."/>
            <person name="O'Malley M.A."/>
            <person name="Stajich J.E."/>
            <person name="Spatafora J.W."/>
            <person name="Visel A."/>
            <person name="Grigoriev I.V."/>
        </authorList>
    </citation>
    <scope>NUCLEOTIDE SEQUENCE [LARGE SCALE GENOMIC DNA]</scope>
    <source>
        <strain evidence="4 5">68-887.2</strain>
    </source>
</reference>